<dbReference type="Pfam" id="PF00348">
    <property type="entry name" value="polyprenyl_synt"/>
    <property type="match status" value="1"/>
</dbReference>
<dbReference type="InterPro" id="IPR008949">
    <property type="entry name" value="Isoprenoid_synthase_dom_sf"/>
</dbReference>
<keyword evidence="3" id="KW-0479">Metal-binding</keyword>
<dbReference type="PANTHER" id="PTHR11525:SF0">
    <property type="entry name" value="FARNESYL PYROPHOSPHATE SYNTHASE"/>
    <property type="match status" value="1"/>
</dbReference>
<dbReference type="InterPro" id="IPR039702">
    <property type="entry name" value="FPS1-like"/>
</dbReference>
<dbReference type="SUPFAM" id="SSF48576">
    <property type="entry name" value="Terpenoid synthases"/>
    <property type="match status" value="1"/>
</dbReference>
<dbReference type="SFLD" id="SFLDS00005">
    <property type="entry name" value="Isoprenoid_Synthase_Type_I"/>
    <property type="match status" value="1"/>
</dbReference>
<dbReference type="EMBL" id="CALNXI010000353">
    <property type="protein sequence ID" value="CAH3025459.1"/>
    <property type="molecule type" value="Genomic_DNA"/>
</dbReference>
<dbReference type="SFLD" id="SFLDG01017">
    <property type="entry name" value="Polyprenyl_Transferase_Like"/>
    <property type="match status" value="1"/>
</dbReference>
<dbReference type="InterPro" id="IPR000092">
    <property type="entry name" value="Polyprenyl_synt"/>
</dbReference>
<evidence type="ECO:0000256" key="5">
    <source>
        <dbReference type="ARBA" id="ARBA00034546"/>
    </source>
</evidence>
<dbReference type="PANTHER" id="PTHR11525">
    <property type="entry name" value="FARNESYL-PYROPHOSPHATE SYNTHETASE"/>
    <property type="match status" value="1"/>
</dbReference>
<protein>
    <recommendedName>
        <fullName evidence="5">Farnesyl pyrophosphate synthase</fullName>
    </recommendedName>
</protein>
<gene>
    <name evidence="7" type="ORF">PEVE_00026137</name>
</gene>
<reference evidence="7 8" key="1">
    <citation type="submission" date="2022-05" db="EMBL/GenBank/DDBJ databases">
        <authorList>
            <consortium name="Genoscope - CEA"/>
            <person name="William W."/>
        </authorList>
    </citation>
    <scope>NUCLEOTIDE SEQUENCE [LARGE SCALE GENOMIC DNA]</scope>
</reference>
<organism evidence="7 8">
    <name type="scientific">Porites evermanni</name>
    <dbReference type="NCBI Taxonomy" id="104178"/>
    <lineage>
        <taxon>Eukaryota</taxon>
        <taxon>Metazoa</taxon>
        <taxon>Cnidaria</taxon>
        <taxon>Anthozoa</taxon>
        <taxon>Hexacorallia</taxon>
        <taxon>Scleractinia</taxon>
        <taxon>Fungiina</taxon>
        <taxon>Poritidae</taxon>
        <taxon>Porites</taxon>
    </lineage>
</organism>
<evidence type="ECO:0000313" key="8">
    <source>
        <dbReference type="Proteomes" id="UP001159427"/>
    </source>
</evidence>
<sequence>MAENLKPSNDRELFDTFFPGLVDDIVKECENDREIGDAVRHIREVLEYNVPGGKRNRGLSVVASLRQLISPDNLTKEDVRTAVILGWCVEWLQAFFLVADDIMDESLTRRGKPCWYRKTGVGSIAINDSFLIEATIYKLLKKHLRQKPYYVDVLDLFHEVTYQTATGQTLDLMTQPGKNFENFTLERYKAIVKFKTAFYSFYLPVALAMYMAGIKDAQSHENAREILLVMGEFFQIQDDYLDCYGDPAVTGKVGTDIEENKCSWLVVQAIQRITTEQMEMLKNNYGVKSQEASTRVKELYNELNLKKVYQDYEEESYKSILELISQKSGNLPKEVFLEFVKKIYKREK</sequence>
<comment type="similarity">
    <text evidence="6">Belongs to the FPP/GGPP synthase family.</text>
</comment>
<dbReference type="Proteomes" id="UP001159427">
    <property type="component" value="Unassembled WGS sequence"/>
</dbReference>
<evidence type="ECO:0000256" key="3">
    <source>
        <dbReference type="ARBA" id="ARBA00022723"/>
    </source>
</evidence>
<comment type="caution">
    <text evidence="7">The sequence shown here is derived from an EMBL/GenBank/DDBJ whole genome shotgun (WGS) entry which is preliminary data.</text>
</comment>
<dbReference type="PROSITE" id="PS00444">
    <property type="entry name" value="POLYPRENYL_SYNTHASE_2"/>
    <property type="match status" value="1"/>
</dbReference>
<evidence type="ECO:0000313" key="7">
    <source>
        <dbReference type="EMBL" id="CAH3025459.1"/>
    </source>
</evidence>
<dbReference type="CDD" id="cd00685">
    <property type="entry name" value="Trans_IPPS_HT"/>
    <property type="match status" value="1"/>
</dbReference>
<keyword evidence="2 6" id="KW-0808">Transferase</keyword>
<accession>A0ABN8M9I1</accession>
<keyword evidence="8" id="KW-1185">Reference proteome</keyword>
<comment type="cofactor">
    <cofactor evidence="1">
        <name>Mg(2+)</name>
        <dbReference type="ChEBI" id="CHEBI:18420"/>
    </cofactor>
</comment>
<dbReference type="PROSITE" id="PS00723">
    <property type="entry name" value="POLYPRENYL_SYNTHASE_1"/>
    <property type="match status" value="1"/>
</dbReference>
<evidence type="ECO:0000256" key="1">
    <source>
        <dbReference type="ARBA" id="ARBA00001946"/>
    </source>
</evidence>
<dbReference type="InterPro" id="IPR033749">
    <property type="entry name" value="Polyprenyl_synt_CS"/>
</dbReference>
<keyword evidence="4" id="KW-0460">Magnesium</keyword>
<evidence type="ECO:0000256" key="2">
    <source>
        <dbReference type="ARBA" id="ARBA00022679"/>
    </source>
</evidence>
<proteinExistence type="inferred from homology"/>
<evidence type="ECO:0000256" key="6">
    <source>
        <dbReference type="RuleBase" id="RU004466"/>
    </source>
</evidence>
<dbReference type="Gene3D" id="1.10.600.10">
    <property type="entry name" value="Farnesyl Diphosphate Synthase"/>
    <property type="match status" value="1"/>
</dbReference>
<name>A0ABN8M9I1_9CNID</name>
<evidence type="ECO:0000256" key="4">
    <source>
        <dbReference type="ARBA" id="ARBA00022842"/>
    </source>
</evidence>